<dbReference type="InterPro" id="IPR037020">
    <property type="entry name" value="Hemocyanin_C_sf"/>
</dbReference>
<feature type="domain" description="Hemocyanin N-terminal" evidence="5">
    <location>
        <begin position="66"/>
        <end position="145"/>
    </location>
</feature>
<evidence type="ECO:0000256" key="2">
    <source>
        <dbReference type="ARBA" id="ARBA00038082"/>
    </source>
</evidence>
<evidence type="ECO:0000259" key="4">
    <source>
        <dbReference type="Pfam" id="PF00372"/>
    </source>
</evidence>
<dbReference type="AlphaFoldDB" id="A0AAV1K4J1"/>
<dbReference type="Pfam" id="PF03723">
    <property type="entry name" value="Hemocyanin_C"/>
    <property type="match status" value="1"/>
</dbReference>
<feature type="chain" id="PRO_5043920309" evidence="3">
    <location>
        <begin position="21"/>
        <end position="661"/>
    </location>
</feature>
<evidence type="ECO:0000256" key="1">
    <source>
        <dbReference type="ARBA" id="ARBA00022761"/>
    </source>
</evidence>
<reference evidence="7 8" key="1">
    <citation type="submission" date="2023-11" db="EMBL/GenBank/DDBJ databases">
        <authorList>
            <person name="Okamura Y."/>
        </authorList>
    </citation>
    <scope>NUCLEOTIDE SEQUENCE [LARGE SCALE GENOMIC DNA]</scope>
</reference>
<comment type="caution">
    <text evidence="7">The sequence shown here is derived from an EMBL/GenBank/DDBJ whole genome shotgun (WGS) entry which is preliminary data.</text>
</comment>
<keyword evidence="3" id="KW-0732">Signal</keyword>
<gene>
    <name evidence="7" type="ORF">LNINA_LOCUS14595</name>
</gene>
<dbReference type="EMBL" id="CAVLEF010000280">
    <property type="protein sequence ID" value="CAK1555808.1"/>
    <property type="molecule type" value="Genomic_DNA"/>
</dbReference>
<keyword evidence="1" id="KW-0758">Storage protein</keyword>
<comment type="similarity">
    <text evidence="2">Belongs to the hemocyanin family.</text>
</comment>
<protein>
    <submittedName>
        <fullName evidence="7">Uncharacterized protein</fullName>
    </submittedName>
</protein>
<dbReference type="Pfam" id="PF03722">
    <property type="entry name" value="Hemocyanin_N"/>
    <property type="match status" value="1"/>
</dbReference>
<dbReference type="Gene3D" id="1.10.1280.10">
    <property type="entry name" value="Di-copper center containing domain from catechol oxidase"/>
    <property type="match status" value="1"/>
</dbReference>
<sequence>MFLWLFFLGQILTVPVPSKSMELPEILSEGELFKSNEGLMRFIIPGSVPSKSQSQGKLQLSDLIDQDDETYKIFMTHFEAGRAIKGLTFNIYDDNMRDATIALFRIFQCVDNEKLWLIRDWARENVNKAMFDYAWRLVSLYRVDAASKENEPPFISKPNYYINSEAIIKAFQFKTENFMTDTQIAKINQIFAGNNLVVINTNYSSWNLISEGCEENLDYFREDIALNSYYYGVHLQYPFWMSNDELSGVDPRYAERDFYIHQQLLARYFLEKQHYRARNVSSESNCFRDYNPYLLHDNGLPFPTRSSVLPQWNEEQARIKSIDIAIRECISRGVIYMDNGTKIALTEDNYVDLLAKLIRANFDGIQTAKVVKSLFGYGSNSYPSDRYNPAPSVLHNPQTTLRDPLYWQMIQTLLKYFTEYATTLAPYDFSKFENNNFYIVESSFSKITTYFDYYQISLNKLLYSEEYLAKKPLTTFTARQRRLKHLPFTFNFTIESEVNDNGIVKIFIGPECDQNNCWREYANFFEIDSFLYKFEKGLNIITWSPENSVKFSHDDFYNMEQSYNKKNRFDLFKFPENLLIPKGLEEGLNVTLFTMILSTTELPTDGDSNDIDSLPLGFPFHRKAAINPESIASNYVFNNITIYHKKSTNDIMKGYFSAHLN</sequence>
<dbReference type="InterPro" id="IPR014756">
    <property type="entry name" value="Ig_E-set"/>
</dbReference>
<dbReference type="SUPFAM" id="SSF48056">
    <property type="entry name" value="Di-copper centre-containing domain"/>
    <property type="match status" value="1"/>
</dbReference>
<evidence type="ECO:0000259" key="5">
    <source>
        <dbReference type="Pfam" id="PF03722"/>
    </source>
</evidence>
<dbReference type="PRINTS" id="PR00187">
    <property type="entry name" value="HAEMOCYANIN"/>
</dbReference>
<evidence type="ECO:0000313" key="7">
    <source>
        <dbReference type="EMBL" id="CAK1555808.1"/>
    </source>
</evidence>
<dbReference type="GO" id="GO:0045735">
    <property type="term" value="F:nutrient reservoir activity"/>
    <property type="evidence" value="ECO:0007669"/>
    <property type="project" value="UniProtKB-KW"/>
</dbReference>
<dbReference type="InterPro" id="IPR000896">
    <property type="entry name" value="Hemocyanin/hexamerin_mid_dom"/>
</dbReference>
<dbReference type="Gene3D" id="2.60.40.1520">
    <property type="entry name" value="Hemocyanin, C-terminal domain"/>
    <property type="match status" value="1"/>
</dbReference>
<dbReference type="InterPro" id="IPR013788">
    <property type="entry name" value="Hemocyanin/hexamerin"/>
</dbReference>
<dbReference type="Pfam" id="PF00372">
    <property type="entry name" value="Hemocyanin_M"/>
    <property type="match status" value="1"/>
</dbReference>
<dbReference type="PANTHER" id="PTHR11511">
    <property type="entry name" value="LARVAL STORAGE PROTEIN/PHENOLOXIDASE"/>
    <property type="match status" value="1"/>
</dbReference>
<dbReference type="SUPFAM" id="SSF81296">
    <property type="entry name" value="E set domains"/>
    <property type="match status" value="1"/>
</dbReference>
<evidence type="ECO:0000256" key="3">
    <source>
        <dbReference type="SAM" id="SignalP"/>
    </source>
</evidence>
<dbReference type="PANTHER" id="PTHR11511:SF5">
    <property type="entry name" value="FAT-BODY PROTEIN 1-RELATED"/>
    <property type="match status" value="1"/>
</dbReference>
<feature type="domain" description="Hemocyanin middle" evidence="4">
    <location>
        <begin position="158"/>
        <end position="417"/>
    </location>
</feature>
<proteinExistence type="inferred from homology"/>
<dbReference type="InterPro" id="IPR036697">
    <property type="entry name" value="Hemocyanin_N_sf"/>
</dbReference>
<dbReference type="InterPro" id="IPR005203">
    <property type="entry name" value="Hemocyanin_C"/>
</dbReference>
<dbReference type="PROSITE" id="PS00210">
    <property type="entry name" value="HEMOCYANIN_2"/>
    <property type="match status" value="1"/>
</dbReference>
<dbReference type="InterPro" id="IPR008922">
    <property type="entry name" value="Di-copper_centre_dom_sf"/>
</dbReference>
<dbReference type="SUPFAM" id="SSF48050">
    <property type="entry name" value="Hemocyanin, N-terminal domain"/>
    <property type="match status" value="1"/>
</dbReference>
<dbReference type="PROSITE" id="PS00209">
    <property type="entry name" value="HEMOCYANIN_1"/>
    <property type="match status" value="1"/>
</dbReference>
<feature type="signal peptide" evidence="3">
    <location>
        <begin position="1"/>
        <end position="20"/>
    </location>
</feature>
<accession>A0AAV1K4J1</accession>
<feature type="domain" description="Hemocyanin C-terminal" evidence="6">
    <location>
        <begin position="427"/>
        <end position="644"/>
    </location>
</feature>
<organism evidence="7 8">
    <name type="scientific">Leptosia nina</name>
    <dbReference type="NCBI Taxonomy" id="320188"/>
    <lineage>
        <taxon>Eukaryota</taxon>
        <taxon>Metazoa</taxon>
        <taxon>Ecdysozoa</taxon>
        <taxon>Arthropoda</taxon>
        <taxon>Hexapoda</taxon>
        <taxon>Insecta</taxon>
        <taxon>Pterygota</taxon>
        <taxon>Neoptera</taxon>
        <taxon>Endopterygota</taxon>
        <taxon>Lepidoptera</taxon>
        <taxon>Glossata</taxon>
        <taxon>Ditrysia</taxon>
        <taxon>Papilionoidea</taxon>
        <taxon>Pieridae</taxon>
        <taxon>Pierinae</taxon>
        <taxon>Leptosia</taxon>
    </lineage>
</organism>
<dbReference type="Gene3D" id="1.20.1370.10">
    <property type="entry name" value="Hemocyanin, N-terminal domain"/>
    <property type="match status" value="1"/>
</dbReference>
<dbReference type="GO" id="GO:0005615">
    <property type="term" value="C:extracellular space"/>
    <property type="evidence" value="ECO:0007669"/>
    <property type="project" value="UniProtKB-ARBA"/>
</dbReference>
<evidence type="ECO:0000259" key="6">
    <source>
        <dbReference type="Pfam" id="PF03723"/>
    </source>
</evidence>
<name>A0AAV1K4J1_9NEOP</name>
<evidence type="ECO:0000313" key="8">
    <source>
        <dbReference type="Proteomes" id="UP001497472"/>
    </source>
</evidence>
<dbReference type="InterPro" id="IPR005204">
    <property type="entry name" value="Hemocyanin_N"/>
</dbReference>
<dbReference type="Proteomes" id="UP001497472">
    <property type="component" value="Unassembled WGS sequence"/>
</dbReference>
<keyword evidence="8" id="KW-1185">Reference proteome</keyword>